<sequence length="52" mass="5958">MRVIYGIYSLYIRSTYSVYTFYIFSLYLVDTPDGLPQIIVAAGSADSLHQFQ</sequence>
<name>A7A7J5_BIFAD</name>
<dbReference type="AlphaFoldDB" id="A7A7J5"/>
<accession>A7A7J5</accession>
<reference evidence="1 2" key="2">
    <citation type="submission" date="2007-05" db="EMBL/GenBank/DDBJ databases">
        <title>Draft genome sequence of Bifidobacterium adolescentis (L2-32).</title>
        <authorList>
            <person name="Sudarsanam P."/>
            <person name="Ley R."/>
            <person name="Guruge J."/>
            <person name="Turnbaugh P.J."/>
            <person name="Mahowald M."/>
            <person name="Liep D."/>
            <person name="Gordon J."/>
        </authorList>
    </citation>
    <scope>NUCLEOTIDE SEQUENCE [LARGE SCALE GENOMIC DNA]</scope>
    <source>
        <strain evidence="1 2">L2-32</strain>
    </source>
</reference>
<comment type="caution">
    <text evidence="1">The sequence shown here is derived from an EMBL/GenBank/DDBJ whole genome shotgun (WGS) entry which is preliminary data.</text>
</comment>
<gene>
    <name evidence="1" type="ORF">BIFADO_01834</name>
</gene>
<organism evidence="1 2">
    <name type="scientific">Bifidobacterium adolescentis L2-32</name>
    <dbReference type="NCBI Taxonomy" id="411481"/>
    <lineage>
        <taxon>Bacteria</taxon>
        <taxon>Bacillati</taxon>
        <taxon>Actinomycetota</taxon>
        <taxon>Actinomycetes</taxon>
        <taxon>Bifidobacteriales</taxon>
        <taxon>Bifidobacteriaceae</taxon>
        <taxon>Bifidobacterium</taxon>
    </lineage>
</organism>
<proteinExistence type="predicted"/>
<dbReference type="EMBL" id="AAXD02000053">
    <property type="protein sequence ID" value="EDN82456.1"/>
    <property type="molecule type" value="Genomic_DNA"/>
</dbReference>
<evidence type="ECO:0000313" key="2">
    <source>
        <dbReference type="Proteomes" id="UP000003773"/>
    </source>
</evidence>
<evidence type="ECO:0000313" key="1">
    <source>
        <dbReference type="EMBL" id="EDN82456.1"/>
    </source>
</evidence>
<reference evidence="1 2" key="1">
    <citation type="submission" date="2007-04" db="EMBL/GenBank/DDBJ databases">
        <authorList>
            <person name="Fulton L."/>
            <person name="Clifton S."/>
            <person name="Fulton B."/>
            <person name="Xu J."/>
            <person name="Minx P."/>
            <person name="Pepin K.H."/>
            <person name="Johnson M."/>
            <person name="Thiruvilangam P."/>
            <person name="Bhonagiri V."/>
            <person name="Nash W.E."/>
            <person name="Mardis E.R."/>
            <person name="Wilson R.K."/>
        </authorList>
    </citation>
    <scope>NUCLEOTIDE SEQUENCE [LARGE SCALE GENOMIC DNA]</scope>
    <source>
        <strain evidence="1 2">L2-32</strain>
    </source>
</reference>
<dbReference type="Proteomes" id="UP000003773">
    <property type="component" value="Unassembled WGS sequence"/>
</dbReference>
<dbReference type="HOGENOM" id="CLU_3077203_0_0_11"/>
<protein>
    <submittedName>
        <fullName evidence="1">Uncharacterized protein</fullName>
    </submittedName>
</protein>